<organism evidence="1 2">
    <name type="scientific">Popillia japonica</name>
    <name type="common">Japanese beetle</name>
    <dbReference type="NCBI Taxonomy" id="7064"/>
    <lineage>
        <taxon>Eukaryota</taxon>
        <taxon>Metazoa</taxon>
        <taxon>Ecdysozoa</taxon>
        <taxon>Arthropoda</taxon>
        <taxon>Hexapoda</taxon>
        <taxon>Insecta</taxon>
        <taxon>Pterygota</taxon>
        <taxon>Neoptera</taxon>
        <taxon>Endopterygota</taxon>
        <taxon>Coleoptera</taxon>
        <taxon>Polyphaga</taxon>
        <taxon>Scarabaeiformia</taxon>
        <taxon>Scarabaeidae</taxon>
        <taxon>Rutelinae</taxon>
        <taxon>Popillia</taxon>
    </lineage>
</organism>
<dbReference type="Proteomes" id="UP001458880">
    <property type="component" value="Unassembled WGS sequence"/>
</dbReference>
<gene>
    <name evidence="1" type="ORF">QE152_g6687</name>
</gene>
<protein>
    <submittedName>
        <fullName evidence="1">Uncharacterized protein</fullName>
    </submittedName>
</protein>
<evidence type="ECO:0000313" key="1">
    <source>
        <dbReference type="EMBL" id="KAK9745656.1"/>
    </source>
</evidence>
<name>A0AAW1MHC3_POPJA</name>
<keyword evidence="2" id="KW-1185">Reference proteome</keyword>
<reference evidence="1 2" key="1">
    <citation type="journal article" date="2024" name="BMC Genomics">
        <title>De novo assembly and annotation of Popillia japonica's genome with initial clues to its potential as an invasive pest.</title>
        <authorList>
            <person name="Cucini C."/>
            <person name="Boschi S."/>
            <person name="Funari R."/>
            <person name="Cardaioli E."/>
            <person name="Iannotti N."/>
            <person name="Marturano G."/>
            <person name="Paoli F."/>
            <person name="Bruttini M."/>
            <person name="Carapelli A."/>
            <person name="Frati F."/>
            <person name="Nardi F."/>
        </authorList>
    </citation>
    <scope>NUCLEOTIDE SEQUENCE [LARGE SCALE GENOMIC DNA]</scope>
    <source>
        <strain evidence="1">DMR45628</strain>
    </source>
</reference>
<dbReference type="AlphaFoldDB" id="A0AAW1MHC3"/>
<evidence type="ECO:0000313" key="2">
    <source>
        <dbReference type="Proteomes" id="UP001458880"/>
    </source>
</evidence>
<comment type="caution">
    <text evidence="1">The sequence shown here is derived from an EMBL/GenBank/DDBJ whole genome shotgun (WGS) entry which is preliminary data.</text>
</comment>
<sequence>MKLYSFLIPTILIHSISAANILIVGLLESVSHRIWYEQLIGGLVQAGHNITLLSYADPKLKLDNYTVIKFPELAYTENLQDEMTTTELGFLENLSELWWWLETTGEFDLQSDSMQTILDYPRDKFDLIIFEMFNGQHLYHLVDYFGNPPVIGISPLGFSPNILYWNIPFGILA</sequence>
<dbReference type="SUPFAM" id="SSF53756">
    <property type="entry name" value="UDP-Glycosyltransferase/glycogen phosphorylase"/>
    <property type="match status" value="1"/>
</dbReference>
<dbReference type="EMBL" id="JASPKY010000046">
    <property type="protein sequence ID" value="KAK9745656.1"/>
    <property type="molecule type" value="Genomic_DNA"/>
</dbReference>
<accession>A0AAW1MHC3</accession>
<proteinExistence type="predicted"/>